<gene>
    <name evidence="2" type="ORF">LCGC14_1411120</name>
</gene>
<reference evidence="2" key="1">
    <citation type="journal article" date="2015" name="Nature">
        <title>Complex archaea that bridge the gap between prokaryotes and eukaryotes.</title>
        <authorList>
            <person name="Spang A."/>
            <person name="Saw J.H."/>
            <person name="Jorgensen S.L."/>
            <person name="Zaremba-Niedzwiedzka K."/>
            <person name="Martijn J."/>
            <person name="Lind A.E."/>
            <person name="van Eijk R."/>
            <person name="Schleper C."/>
            <person name="Guy L."/>
            <person name="Ettema T.J."/>
        </authorList>
    </citation>
    <scope>NUCLEOTIDE SEQUENCE</scope>
</reference>
<feature type="domain" description="DUF4031" evidence="1">
    <location>
        <begin position="6"/>
        <end position="89"/>
    </location>
</feature>
<evidence type="ECO:0000313" key="2">
    <source>
        <dbReference type="EMBL" id="KKM73374.1"/>
    </source>
</evidence>
<dbReference type="AlphaFoldDB" id="A0A0F9JUC2"/>
<name>A0A0F9JUC2_9ZZZZ</name>
<evidence type="ECO:0000259" key="1">
    <source>
        <dbReference type="Pfam" id="PF13223"/>
    </source>
</evidence>
<dbReference type="Pfam" id="PF13223">
    <property type="entry name" value="DUF4031"/>
    <property type="match status" value="1"/>
</dbReference>
<organism evidence="2">
    <name type="scientific">marine sediment metagenome</name>
    <dbReference type="NCBI Taxonomy" id="412755"/>
    <lineage>
        <taxon>unclassified sequences</taxon>
        <taxon>metagenomes</taxon>
        <taxon>ecological metagenomes</taxon>
    </lineage>
</organism>
<comment type="caution">
    <text evidence="2">The sequence shown here is derived from an EMBL/GenBank/DDBJ whole genome shotgun (WGS) entry which is preliminary data.</text>
</comment>
<proteinExistence type="predicted"/>
<sequence length="115" mass="12943">MTSVGVYVDKLNRWGWHLYGRAVQSCHLWADTLDELLDFASRVCLPSAWLQGVGKRGAVPHFDLTAVWRESAIHSGARELDARETVTSWKRWRKGGPCFQAGGGVYKEGREGERP</sequence>
<dbReference type="InterPro" id="IPR025109">
    <property type="entry name" value="DUF4031"/>
</dbReference>
<dbReference type="EMBL" id="LAZR01009311">
    <property type="protein sequence ID" value="KKM73374.1"/>
    <property type="molecule type" value="Genomic_DNA"/>
</dbReference>
<protein>
    <recommendedName>
        <fullName evidence="1">DUF4031 domain-containing protein</fullName>
    </recommendedName>
</protein>
<accession>A0A0F9JUC2</accession>